<gene>
    <name evidence="1" type="ordered locus">Desac_2668</name>
</gene>
<keyword evidence="2" id="KW-1185">Reference proteome</keyword>
<evidence type="ECO:0008006" key="3">
    <source>
        <dbReference type="Google" id="ProtNLM"/>
    </source>
</evidence>
<protein>
    <recommendedName>
        <fullName evidence="3">Cupin domain-containing protein</fullName>
    </recommendedName>
</protein>
<dbReference type="InterPro" id="IPR014710">
    <property type="entry name" value="RmlC-like_jellyroll"/>
</dbReference>
<dbReference type="Proteomes" id="UP000000483">
    <property type="component" value="Chromosome"/>
</dbReference>
<dbReference type="InterPro" id="IPR011051">
    <property type="entry name" value="RmlC_Cupin_sf"/>
</dbReference>
<sequence>MVKVYDLLTRAKAEAGETVLGTTDLETEACYLLYGILDPGAKGRVLNPGPGHEEIICIVAGLATLIGPDGPQDLRIGEAFYLKGDVVYTLENHQKAPVVYIAAGGHTPGEHHHH</sequence>
<name>F2NIK8_DESAR</name>
<dbReference type="KEGG" id="dao:Desac_2668"/>
<organism evidence="1 2">
    <name type="scientific">Desulfobacca acetoxidans (strain ATCC 700848 / DSM 11109 / ASRB2)</name>
    <dbReference type="NCBI Taxonomy" id="880072"/>
    <lineage>
        <taxon>Bacteria</taxon>
        <taxon>Pseudomonadati</taxon>
        <taxon>Thermodesulfobacteriota</taxon>
        <taxon>Desulfobaccia</taxon>
        <taxon>Desulfobaccales</taxon>
        <taxon>Desulfobaccaceae</taxon>
        <taxon>Desulfobacca</taxon>
    </lineage>
</organism>
<dbReference type="OrthoDB" id="5520811at2"/>
<dbReference type="eggNOG" id="ENOG502ZQY0">
    <property type="taxonomic scope" value="Bacteria"/>
</dbReference>
<reference evidence="1 2" key="1">
    <citation type="journal article" date="2011" name="Stand. Genomic Sci.">
        <title>Complete genome sequence of the acetate-degrading sulfate reducer Desulfobacca acetoxidans type strain (ASRB2).</title>
        <authorList>
            <person name="Goker M."/>
            <person name="Teshima H."/>
            <person name="Lapidus A."/>
            <person name="Nolan M."/>
            <person name="Lucas S."/>
            <person name="Hammon N."/>
            <person name="Deshpande S."/>
            <person name="Cheng J.F."/>
            <person name="Tapia R."/>
            <person name="Han C."/>
            <person name="Goodwin L."/>
            <person name="Pitluck S."/>
            <person name="Huntemann M."/>
            <person name="Liolios K."/>
            <person name="Ivanova N."/>
            <person name="Pagani I."/>
            <person name="Mavromatis K."/>
            <person name="Ovchinikova G."/>
            <person name="Pati A."/>
            <person name="Chen A."/>
            <person name="Palaniappan K."/>
            <person name="Land M."/>
            <person name="Hauser L."/>
            <person name="Brambilla E.M."/>
            <person name="Rohde M."/>
            <person name="Spring S."/>
            <person name="Detter J.C."/>
            <person name="Woyke T."/>
            <person name="Bristow J."/>
            <person name="Eisen J.A."/>
            <person name="Markowitz V."/>
            <person name="Hugenholtz P."/>
            <person name="Kyrpides N.C."/>
            <person name="Klenk H.P."/>
        </authorList>
    </citation>
    <scope>NUCLEOTIDE SEQUENCE [LARGE SCALE GENOMIC DNA]</scope>
    <source>
        <strain evidence="2">ATCC 700848 / DSM 11109 / ASRB2</strain>
    </source>
</reference>
<dbReference type="EMBL" id="CP002629">
    <property type="protein sequence ID" value="AEB10483.1"/>
    <property type="molecule type" value="Genomic_DNA"/>
</dbReference>
<dbReference type="RefSeq" id="WP_013707592.1">
    <property type="nucleotide sequence ID" value="NC_015388.1"/>
</dbReference>
<dbReference type="SUPFAM" id="SSF51182">
    <property type="entry name" value="RmlC-like cupins"/>
    <property type="match status" value="1"/>
</dbReference>
<dbReference type="HOGENOM" id="CLU_173140_0_0_7"/>
<dbReference type="AlphaFoldDB" id="F2NIK8"/>
<evidence type="ECO:0000313" key="2">
    <source>
        <dbReference type="Proteomes" id="UP000000483"/>
    </source>
</evidence>
<evidence type="ECO:0000313" key="1">
    <source>
        <dbReference type="EMBL" id="AEB10483.1"/>
    </source>
</evidence>
<dbReference type="Gene3D" id="2.60.120.10">
    <property type="entry name" value="Jelly Rolls"/>
    <property type="match status" value="1"/>
</dbReference>
<accession>F2NIK8</accession>
<reference evidence="2" key="2">
    <citation type="submission" date="2011-03" db="EMBL/GenBank/DDBJ databases">
        <title>The complete genome of Desulfobacca acetoxidans DSM 11109.</title>
        <authorList>
            <consortium name="US DOE Joint Genome Institute (JGI-PGF)"/>
            <person name="Lucas S."/>
            <person name="Copeland A."/>
            <person name="Lapidus A."/>
            <person name="Bruce D."/>
            <person name="Goodwin L."/>
            <person name="Pitluck S."/>
            <person name="Peters L."/>
            <person name="Kyrpides N."/>
            <person name="Mavromatis K."/>
            <person name="Ivanova N."/>
            <person name="Ovchinnikova G."/>
            <person name="Teshima H."/>
            <person name="Detter J.C."/>
            <person name="Han C."/>
            <person name="Land M."/>
            <person name="Hauser L."/>
            <person name="Markowitz V."/>
            <person name="Cheng J.-F."/>
            <person name="Hugenholtz P."/>
            <person name="Woyke T."/>
            <person name="Wu D."/>
            <person name="Spring S."/>
            <person name="Schueler E."/>
            <person name="Brambilla E."/>
            <person name="Klenk H.-P."/>
            <person name="Eisen J.A."/>
        </authorList>
    </citation>
    <scope>NUCLEOTIDE SEQUENCE [LARGE SCALE GENOMIC DNA]</scope>
    <source>
        <strain evidence="2">ATCC 700848 / DSM 11109 / ASRB2</strain>
    </source>
</reference>
<proteinExistence type="predicted"/>